<dbReference type="Gene3D" id="3.40.50.300">
    <property type="entry name" value="P-loop containing nucleotide triphosphate hydrolases"/>
    <property type="match status" value="2"/>
</dbReference>
<keyword evidence="14" id="KW-0378">Hydrolase</keyword>
<feature type="domain" description="ABC transporter" evidence="12">
    <location>
        <begin position="545"/>
        <end position="772"/>
    </location>
</feature>
<reference evidence="14 15" key="1">
    <citation type="journal article" date="2013" name="BMC Genomics">
        <title>Genomics-driven discovery of the pneumocandin biosynthetic gene cluster in the fungus Glarea lozoyensis.</title>
        <authorList>
            <person name="Chen L."/>
            <person name="Yue Q."/>
            <person name="Zhang X."/>
            <person name="Xiang M."/>
            <person name="Wang C."/>
            <person name="Li S."/>
            <person name="Che Y."/>
            <person name="Ortiz-Lopez F.J."/>
            <person name="Bills G.F."/>
            <person name="Liu X."/>
            <person name="An Z."/>
        </authorList>
    </citation>
    <scope>NUCLEOTIDE SEQUENCE [LARGE SCALE GENOMIC DNA]</scope>
    <source>
        <strain evidence="15">ATCC 20868 / MF5171</strain>
    </source>
</reference>
<keyword evidence="4" id="KW-1003">Cell membrane</keyword>
<dbReference type="SUPFAM" id="SSF52540">
    <property type="entry name" value="P-loop containing nucleoside triphosphate hydrolases"/>
    <property type="match status" value="2"/>
</dbReference>
<feature type="domain" description="ABC transmembrane type-1" evidence="13">
    <location>
        <begin position="825"/>
        <end position="1105"/>
    </location>
</feature>
<keyword evidence="10" id="KW-0325">Glycoprotein</keyword>
<dbReference type="Pfam" id="PF00664">
    <property type="entry name" value="ABC_membrane"/>
    <property type="match status" value="2"/>
</dbReference>
<dbReference type="InterPro" id="IPR036640">
    <property type="entry name" value="ABC1_TM_sf"/>
</dbReference>
<feature type="domain" description="ABC transmembrane type-1" evidence="13">
    <location>
        <begin position="210"/>
        <end position="481"/>
    </location>
</feature>
<dbReference type="Proteomes" id="UP000016922">
    <property type="component" value="Unassembled WGS sequence"/>
</dbReference>
<dbReference type="PANTHER" id="PTHR24223:SF399">
    <property type="entry name" value="ABC TRANSPORTER ATNG"/>
    <property type="match status" value="1"/>
</dbReference>
<dbReference type="HOGENOM" id="CLU_000604_27_5_1"/>
<keyword evidence="6" id="KW-0547">Nucleotide-binding</keyword>
<comment type="similarity">
    <text evidence="2">Belongs to the ABC transporter superfamily. ABCC family. Conjugate transporter (TC 3.A.1.208) subfamily.</text>
</comment>
<evidence type="ECO:0000256" key="8">
    <source>
        <dbReference type="ARBA" id="ARBA00022989"/>
    </source>
</evidence>
<comment type="subcellular location">
    <subcellularLocation>
        <location evidence="1">Cell membrane</location>
        <topology evidence="1">Multi-pass membrane protein</topology>
    </subcellularLocation>
</comment>
<dbReference type="InterPro" id="IPR044726">
    <property type="entry name" value="ABCC_6TM_D2"/>
</dbReference>
<feature type="transmembrane region" description="Helical" evidence="11">
    <location>
        <begin position="864"/>
        <end position="882"/>
    </location>
</feature>
<dbReference type="FunFam" id="1.20.1560.10:FF:000055">
    <property type="entry name" value="ABC multidrug transporter (Eurofung)"/>
    <property type="match status" value="1"/>
</dbReference>
<dbReference type="PROSITE" id="PS50893">
    <property type="entry name" value="ABC_TRANSPORTER_2"/>
    <property type="match status" value="2"/>
</dbReference>
<dbReference type="InterPro" id="IPR044746">
    <property type="entry name" value="ABCC_6TM_D1"/>
</dbReference>
<dbReference type="FunFam" id="3.40.50.300:FF:001854">
    <property type="entry name" value="ABC multidrug transporter (Eurofung)"/>
    <property type="match status" value="1"/>
</dbReference>
<name>S3D1Z4_GLAL2</name>
<evidence type="ECO:0000256" key="3">
    <source>
        <dbReference type="ARBA" id="ARBA00022448"/>
    </source>
</evidence>
<keyword evidence="15" id="KW-1185">Reference proteome</keyword>
<dbReference type="InterPro" id="IPR003593">
    <property type="entry name" value="AAA+_ATPase"/>
</dbReference>
<dbReference type="Pfam" id="PF00005">
    <property type="entry name" value="ABC_tran"/>
    <property type="match status" value="2"/>
</dbReference>
<dbReference type="CDD" id="cd18580">
    <property type="entry name" value="ABC_6TM_ABCC_D2"/>
    <property type="match status" value="1"/>
</dbReference>
<keyword evidence="8 11" id="KW-1133">Transmembrane helix</keyword>
<evidence type="ECO:0000256" key="6">
    <source>
        <dbReference type="ARBA" id="ARBA00022741"/>
    </source>
</evidence>
<proteinExistence type="inferred from homology"/>
<dbReference type="InterPro" id="IPR011527">
    <property type="entry name" value="ABC1_TM_dom"/>
</dbReference>
<feature type="domain" description="ABC transporter" evidence="12">
    <location>
        <begin position="1125"/>
        <end position="1364"/>
    </location>
</feature>
<dbReference type="GO" id="GO:0140359">
    <property type="term" value="F:ABC-type transporter activity"/>
    <property type="evidence" value="ECO:0007669"/>
    <property type="project" value="InterPro"/>
</dbReference>
<feature type="transmembrane region" description="Helical" evidence="11">
    <location>
        <begin position="206"/>
        <end position="227"/>
    </location>
</feature>
<dbReference type="InterPro" id="IPR050173">
    <property type="entry name" value="ABC_transporter_C-like"/>
</dbReference>
<dbReference type="InterPro" id="IPR017871">
    <property type="entry name" value="ABC_transporter-like_CS"/>
</dbReference>
<accession>S3D1Z4</accession>
<evidence type="ECO:0000256" key="7">
    <source>
        <dbReference type="ARBA" id="ARBA00022840"/>
    </source>
</evidence>
<dbReference type="Gene3D" id="1.20.1560.10">
    <property type="entry name" value="ABC transporter type 1, transmembrane domain"/>
    <property type="match status" value="2"/>
</dbReference>
<dbReference type="GO" id="GO:0016887">
    <property type="term" value="F:ATP hydrolysis activity"/>
    <property type="evidence" value="ECO:0007669"/>
    <property type="project" value="InterPro"/>
</dbReference>
<gene>
    <name evidence="14" type="ORF">GLAREA_11892</name>
</gene>
<keyword evidence="3" id="KW-0813">Transport</keyword>
<feature type="transmembrane region" description="Helical" evidence="11">
    <location>
        <begin position="823"/>
        <end position="844"/>
    </location>
</feature>
<organism evidence="14 15">
    <name type="scientific">Glarea lozoyensis (strain ATCC 20868 / MF5171)</name>
    <dbReference type="NCBI Taxonomy" id="1116229"/>
    <lineage>
        <taxon>Eukaryota</taxon>
        <taxon>Fungi</taxon>
        <taxon>Dikarya</taxon>
        <taxon>Ascomycota</taxon>
        <taxon>Pezizomycotina</taxon>
        <taxon>Leotiomycetes</taxon>
        <taxon>Helotiales</taxon>
        <taxon>Helotiaceae</taxon>
        <taxon>Glarea</taxon>
    </lineage>
</organism>
<dbReference type="GeneID" id="19470933"/>
<evidence type="ECO:0000256" key="5">
    <source>
        <dbReference type="ARBA" id="ARBA00022692"/>
    </source>
</evidence>
<evidence type="ECO:0000256" key="1">
    <source>
        <dbReference type="ARBA" id="ARBA00004651"/>
    </source>
</evidence>
<dbReference type="PROSITE" id="PS50929">
    <property type="entry name" value="ABC_TM1F"/>
    <property type="match status" value="2"/>
</dbReference>
<dbReference type="GO" id="GO:0005886">
    <property type="term" value="C:plasma membrane"/>
    <property type="evidence" value="ECO:0007669"/>
    <property type="project" value="UniProtKB-SubCell"/>
</dbReference>
<evidence type="ECO:0000313" key="15">
    <source>
        <dbReference type="Proteomes" id="UP000016922"/>
    </source>
</evidence>
<evidence type="ECO:0000256" key="2">
    <source>
        <dbReference type="ARBA" id="ARBA00009726"/>
    </source>
</evidence>
<dbReference type="eggNOG" id="KOG0054">
    <property type="taxonomic scope" value="Eukaryota"/>
</dbReference>
<dbReference type="InterPro" id="IPR027417">
    <property type="entry name" value="P-loop_NTPase"/>
</dbReference>
<dbReference type="FunFam" id="1.20.1560.10:FF:000066">
    <property type="entry name" value="ABC multidrug transporter (Eurofung)"/>
    <property type="match status" value="1"/>
</dbReference>
<feature type="transmembrane region" description="Helical" evidence="11">
    <location>
        <begin position="247"/>
        <end position="266"/>
    </location>
</feature>
<dbReference type="FunFam" id="3.40.50.300:FF:000838">
    <property type="entry name" value="ABC multidrug transporter (Eurofung)"/>
    <property type="match status" value="1"/>
</dbReference>
<evidence type="ECO:0000256" key="4">
    <source>
        <dbReference type="ARBA" id="ARBA00022475"/>
    </source>
</evidence>
<evidence type="ECO:0000256" key="10">
    <source>
        <dbReference type="ARBA" id="ARBA00023180"/>
    </source>
</evidence>
<dbReference type="CDD" id="cd03244">
    <property type="entry name" value="ABCC_MRP_domain2"/>
    <property type="match status" value="1"/>
</dbReference>
<dbReference type="PANTHER" id="PTHR24223">
    <property type="entry name" value="ATP-BINDING CASSETTE SUB-FAMILY C"/>
    <property type="match status" value="1"/>
</dbReference>
<feature type="transmembrane region" description="Helical" evidence="11">
    <location>
        <begin position="418"/>
        <end position="442"/>
    </location>
</feature>
<dbReference type="GO" id="GO:0005524">
    <property type="term" value="F:ATP binding"/>
    <property type="evidence" value="ECO:0007669"/>
    <property type="project" value="UniProtKB-KW"/>
</dbReference>
<dbReference type="InterPro" id="IPR003439">
    <property type="entry name" value="ABC_transporter-like_ATP-bd"/>
</dbReference>
<sequence length="1370" mass="151538">MWSRDSAERTSVSIAAAALAFISSLILLVLSYYEHTRSVQPSTLISVYLLPSLVFDAARTRTIWQIGANTEIERVFSASLVVKALLLLLESFDKSQSLIITDQRYGPEETGGFINRSLFFWMNRLIYTGYGRSLSLSDIYQLPHEFKDGSVQLRWQGYWGQGGLYDLCYDQLDLLTEVDTIGSENGKHPLIWSIIQALKWQLLQPILPRLFLIGFTISQPLLLLRIIHFLDASAKGEDDVNTGYGLVGAYGVVFLGVAISTAWYWHNTYQAIIAIRAVLVLAIYNKTIELDSTALSNSAAVTLMSADVERITAGLRTLHETWANVVQVAIASWLLKIQIGQAFIPPLVVPVVVGIITSRIGKAAGRRQTAWMGRVTSNMLGAVKGVKMSGSTERMTSNVKNLRLEELDASAKFRWHQVYSALLAFTPVLISPLLALATYTAITKHRGDSLDPGAVFTALALMTLISQPLSVLFQSVPNLMAAVACFDRIQNFLKSEIRHDYRIAPSPSISEKIPSITERATTSRISVTIGDESASLDTNDCLTVISIQNGSFNWGKDAKPILHNINLKIQVSKLTMIVGPVGSGKTTLLKTFLGEVPSSAGSVKVSPNNISFCDQTPWLTNRTVRENILGFSEFDSSWYSTVLHACALEEDLINFPEGDHSKLGSKGITLSGGQKQRVALARAIYARENLLVVDDILSGLDSSTESLVFARVFGPQGLLRRQGRTVILATHAVHLLPLADHIIVLLDGTVVDQGSFTKLQSKDSYVRSLGIEQPVIKLRLGDFVGSVFAVRDKPETPAMKQLDARDGDFRVWIYYFKAIGNMVTFLFFAFVAIYAFFYIFPLVWIKWWIEASYGNADYAIGKYIGIYALLQFAAMLALAAMVKHSFVTLVVSSGKSIHWKILTTTMRAPMLFFDKTDTGTTLNRFGQDLQIIDSELPMALMNMACSTSIMIGQILLIVNASYYLAISFPLIIVFLYLLQKVYLRTSRQLRMIDLEAKAPLYSHFVESLGGLATIRAFGWQQDVITLASGLLDDSQRPFYLLQCIQRWLTLVLDLFAMGFALILVSLILKFRHSTNSGFTGIALLNLMTLSAILMGVVTVWTQLETSIASVSRVKSFEKETPNENLPGEDFVPPKEWPAKGEIDVATGKALNRISVVIKAGEKIGIVGRTGSGKSSFVLALFRMLEIDSGSITIDGIDISSIPRHIVRSHLNDIPQEAYFLSGTVRQNVDPSGISSSTQIVDALTKVQLWALIEEKGGLDADFDANFLSKGQRQLFCLARAILRPGKIVVLDEATSSVDIKTDELMQRLIRSEFADYTIIAIAHRLNNLVGFDRIMVLDHGKLVECDNPKLLSERSSLFRGLLDTYKTGDD</sequence>
<dbReference type="OrthoDB" id="6500128at2759"/>
<dbReference type="OMA" id="PMALLNW"/>
<dbReference type="PROSITE" id="PS00211">
    <property type="entry name" value="ABC_TRANSPORTER_1"/>
    <property type="match status" value="2"/>
</dbReference>
<dbReference type="KEGG" id="glz:GLAREA_11892"/>
<feature type="transmembrane region" description="Helical" evidence="11">
    <location>
        <begin position="1080"/>
        <end position="1100"/>
    </location>
</feature>
<evidence type="ECO:0000313" key="14">
    <source>
        <dbReference type="EMBL" id="EPE31810.1"/>
    </source>
</evidence>
<keyword evidence="5 11" id="KW-0812">Transmembrane</keyword>
<feature type="transmembrane region" description="Helical" evidence="11">
    <location>
        <begin position="12"/>
        <end position="33"/>
    </location>
</feature>
<feature type="transmembrane region" description="Helical" evidence="11">
    <location>
        <begin position="454"/>
        <end position="473"/>
    </location>
</feature>
<feature type="transmembrane region" description="Helical" evidence="11">
    <location>
        <begin position="1047"/>
        <end position="1068"/>
    </location>
</feature>
<dbReference type="CDD" id="cd18579">
    <property type="entry name" value="ABC_6TM_ABCC_D1"/>
    <property type="match status" value="1"/>
</dbReference>
<dbReference type="CDD" id="cd03250">
    <property type="entry name" value="ABCC_MRP_domain1"/>
    <property type="match status" value="1"/>
</dbReference>
<keyword evidence="9 11" id="KW-0472">Membrane</keyword>
<dbReference type="SMART" id="SM00382">
    <property type="entry name" value="AAA"/>
    <property type="match status" value="2"/>
</dbReference>
<evidence type="ECO:0000256" key="9">
    <source>
        <dbReference type="ARBA" id="ARBA00023136"/>
    </source>
</evidence>
<evidence type="ECO:0000256" key="11">
    <source>
        <dbReference type="SAM" id="Phobius"/>
    </source>
</evidence>
<evidence type="ECO:0000259" key="12">
    <source>
        <dbReference type="PROSITE" id="PS50893"/>
    </source>
</evidence>
<evidence type="ECO:0000259" key="13">
    <source>
        <dbReference type="PROSITE" id="PS50929"/>
    </source>
</evidence>
<dbReference type="SUPFAM" id="SSF90123">
    <property type="entry name" value="ABC transporter transmembrane region"/>
    <property type="match status" value="2"/>
</dbReference>
<keyword evidence="7" id="KW-0067">ATP-binding</keyword>
<dbReference type="EMBL" id="KE145360">
    <property type="protein sequence ID" value="EPE31810.1"/>
    <property type="molecule type" value="Genomic_DNA"/>
</dbReference>
<feature type="transmembrane region" description="Helical" evidence="11">
    <location>
        <begin position="962"/>
        <end position="979"/>
    </location>
</feature>
<protein>
    <submittedName>
        <fullName evidence="14">p-loop containing nucleoside triphosphate hydrolase</fullName>
    </submittedName>
</protein>
<dbReference type="RefSeq" id="XP_008080865.1">
    <property type="nucleotide sequence ID" value="XM_008082674.1"/>
</dbReference>